<evidence type="ECO:0000313" key="1">
    <source>
        <dbReference type="EMBL" id="SVD08178.1"/>
    </source>
</evidence>
<dbReference type="AlphaFoldDB" id="A0A382SG85"/>
<gene>
    <name evidence="1" type="ORF">METZ01_LOCUS361032</name>
</gene>
<accession>A0A382SG85</accession>
<name>A0A382SG85_9ZZZZ</name>
<feature type="non-terminal residue" evidence="1">
    <location>
        <position position="31"/>
    </location>
</feature>
<sequence length="31" mass="3793">MTILQHNYLPEQYQTSRKLSINHNYLPQQFS</sequence>
<organism evidence="1">
    <name type="scientific">marine metagenome</name>
    <dbReference type="NCBI Taxonomy" id="408172"/>
    <lineage>
        <taxon>unclassified sequences</taxon>
        <taxon>metagenomes</taxon>
        <taxon>ecological metagenomes</taxon>
    </lineage>
</organism>
<reference evidence="1" key="1">
    <citation type="submission" date="2018-05" db="EMBL/GenBank/DDBJ databases">
        <authorList>
            <person name="Lanie J.A."/>
            <person name="Ng W.-L."/>
            <person name="Kazmierczak K.M."/>
            <person name="Andrzejewski T.M."/>
            <person name="Davidsen T.M."/>
            <person name="Wayne K.J."/>
            <person name="Tettelin H."/>
            <person name="Glass J.I."/>
            <person name="Rusch D."/>
            <person name="Podicherti R."/>
            <person name="Tsui H.-C.T."/>
            <person name="Winkler M.E."/>
        </authorList>
    </citation>
    <scope>NUCLEOTIDE SEQUENCE</scope>
</reference>
<proteinExistence type="predicted"/>
<dbReference type="EMBL" id="UINC01128435">
    <property type="protein sequence ID" value="SVD08178.1"/>
    <property type="molecule type" value="Genomic_DNA"/>
</dbReference>
<protein>
    <submittedName>
        <fullName evidence="1">Uncharacterized protein</fullName>
    </submittedName>
</protein>